<evidence type="ECO:0000256" key="1">
    <source>
        <dbReference type="ARBA" id="ARBA00004533"/>
    </source>
</evidence>
<dbReference type="GO" id="GO:0008610">
    <property type="term" value="P:lipid biosynthetic process"/>
    <property type="evidence" value="ECO:0007669"/>
    <property type="project" value="UniProtKB-ARBA"/>
</dbReference>
<evidence type="ECO:0000256" key="4">
    <source>
        <dbReference type="ARBA" id="ARBA00022679"/>
    </source>
</evidence>
<keyword evidence="6" id="KW-0012">Acyltransferase</keyword>
<name>A0A6J7PTF2_9ZZZZ</name>
<dbReference type="InterPro" id="IPR004960">
    <property type="entry name" value="LipA_acyltrans"/>
</dbReference>
<evidence type="ECO:0000256" key="6">
    <source>
        <dbReference type="ARBA" id="ARBA00023315"/>
    </source>
</evidence>
<reference evidence="7" key="1">
    <citation type="submission" date="2020-05" db="EMBL/GenBank/DDBJ databases">
        <authorList>
            <person name="Chiriac C."/>
            <person name="Salcher M."/>
            <person name="Ghai R."/>
            <person name="Kavagutti S V."/>
        </authorList>
    </citation>
    <scope>NUCLEOTIDE SEQUENCE</scope>
</reference>
<dbReference type="GO" id="GO:0005886">
    <property type="term" value="C:plasma membrane"/>
    <property type="evidence" value="ECO:0007669"/>
    <property type="project" value="UniProtKB-SubCell"/>
</dbReference>
<dbReference type="NCBIfam" id="NF005919">
    <property type="entry name" value="PRK07920.1"/>
    <property type="match status" value="1"/>
</dbReference>
<organism evidence="7">
    <name type="scientific">freshwater metagenome</name>
    <dbReference type="NCBI Taxonomy" id="449393"/>
    <lineage>
        <taxon>unclassified sequences</taxon>
        <taxon>metagenomes</taxon>
        <taxon>ecological metagenomes</taxon>
    </lineage>
</organism>
<dbReference type="PANTHER" id="PTHR30606">
    <property type="entry name" value="LIPID A BIOSYNTHESIS LAUROYL ACYLTRANSFERASE"/>
    <property type="match status" value="1"/>
</dbReference>
<evidence type="ECO:0000256" key="5">
    <source>
        <dbReference type="ARBA" id="ARBA00023136"/>
    </source>
</evidence>
<dbReference type="PANTHER" id="PTHR30606:SF10">
    <property type="entry name" value="PHOSPHATIDYLINOSITOL MANNOSIDE ACYLTRANSFERASE"/>
    <property type="match status" value="1"/>
</dbReference>
<evidence type="ECO:0000313" key="8">
    <source>
        <dbReference type="EMBL" id="CAB5063132.1"/>
    </source>
</evidence>
<sequence>MAATRESVNDAFTVGSYRLASLLAQVTPGPMAYGIAKLVGHLAAASLQSRRAIIEGHIRRVRPDYSEVQIRKATQGAFDSYSRYYVESFRLPSLSAEVVDATFTLDGFDAITDSLKKEGNGAILALPHLGGWEWAGRWLCDQGVKTTVVVEALQPPELFEWFVSLRTKLGMNVVPLGPNVAGEVLKALRNNEVVCLLCDRDLQGGGVAVEFFGESTTLPAGPVTLSLRTNAPVFPVAVYFTEAYNGHHAVIHPAMHFERSGKLREDVRVGTQALAKELEALIWAAPEQWHLFQPNWPSDPGFVAKNNNA</sequence>
<dbReference type="GO" id="GO:0016746">
    <property type="term" value="F:acyltransferase activity"/>
    <property type="evidence" value="ECO:0007669"/>
    <property type="project" value="UniProtKB-KW"/>
</dbReference>
<dbReference type="CDD" id="cd07984">
    <property type="entry name" value="LPLAT_LABLAT-like"/>
    <property type="match status" value="1"/>
</dbReference>
<evidence type="ECO:0000256" key="2">
    <source>
        <dbReference type="ARBA" id="ARBA00022475"/>
    </source>
</evidence>
<keyword evidence="2" id="KW-1003">Cell membrane</keyword>
<keyword evidence="4" id="KW-0808">Transferase</keyword>
<evidence type="ECO:0000313" key="7">
    <source>
        <dbReference type="EMBL" id="CAB5006513.1"/>
    </source>
</evidence>
<protein>
    <submittedName>
        <fullName evidence="7">Unannotated protein</fullName>
    </submittedName>
</protein>
<dbReference type="Pfam" id="PF03279">
    <property type="entry name" value="Lip_A_acyltrans"/>
    <property type="match status" value="1"/>
</dbReference>
<dbReference type="GO" id="GO:1901137">
    <property type="term" value="P:carbohydrate derivative biosynthetic process"/>
    <property type="evidence" value="ECO:0007669"/>
    <property type="project" value="UniProtKB-ARBA"/>
</dbReference>
<proteinExistence type="predicted"/>
<comment type="subcellular location">
    <subcellularLocation>
        <location evidence="1">Cell inner membrane</location>
    </subcellularLocation>
</comment>
<keyword evidence="5" id="KW-0472">Membrane</keyword>
<dbReference type="EMBL" id="CAFBPN010000001">
    <property type="protein sequence ID" value="CAB5006513.1"/>
    <property type="molecule type" value="Genomic_DNA"/>
</dbReference>
<gene>
    <name evidence="7" type="ORF">UFOPK4098_00049</name>
    <name evidence="8" type="ORF">UFOPK4347_00557</name>
</gene>
<accession>A0A6J7PTF2</accession>
<dbReference type="EMBL" id="CAFBQU010000009">
    <property type="protein sequence ID" value="CAB5063132.1"/>
    <property type="molecule type" value="Genomic_DNA"/>
</dbReference>
<dbReference type="AlphaFoldDB" id="A0A6J7PTF2"/>
<evidence type="ECO:0000256" key="3">
    <source>
        <dbReference type="ARBA" id="ARBA00022519"/>
    </source>
</evidence>
<keyword evidence="3" id="KW-0997">Cell inner membrane</keyword>